<comment type="caution">
    <text evidence="3">The sequence shown here is derived from an EMBL/GenBank/DDBJ whole genome shotgun (WGS) entry which is preliminary data.</text>
</comment>
<feature type="compositionally biased region" description="Polar residues" evidence="2">
    <location>
        <begin position="328"/>
        <end position="341"/>
    </location>
</feature>
<evidence type="ECO:0000256" key="1">
    <source>
        <dbReference type="ARBA" id="ARBA00009319"/>
    </source>
</evidence>
<feature type="region of interest" description="Disordered" evidence="2">
    <location>
        <begin position="328"/>
        <end position="351"/>
    </location>
</feature>
<proteinExistence type="inferred from homology"/>
<reference evidence="3" key="2">
    <citation type="submission" date="2024-01" db="EMBL/GenBank/DDBJ databases">
        <authorList>
            <person name="He J."/>
            <person name="Wang M."/>
            <person name="Zheng J."/>
            <person name="Liu Z."/>
        </authorList>
    </citation>
    <scope>NUCLEOTIDE SEQUENCE</scope>
    <source>
        <strain evidence="3">ZL_2023a</strain>
        <tissue evidence="3">Muscle</tissue>
    </source>
</reference>
<comment type="similarity">
    <text evidence="1">Belongs to the FAM199 family.</text>
</comment>
<evidence type="ECO:0000313" key="4">
    <source>
        <dbReference type="Proteomes" id="UP001445076"/>
    </source>
</evidence>
<gene>
    <name evidence="3" type="ORF">OTU49_002710</name>
</gene>
<dbReference type="AlphaFoldDB" id="A0AAW0XNG9"/>
<sequence length="411" mass="46474">MLSPSSSSLTLTSCALPQSPYCFLENLEDVQISTSPSLHMLSSLANCSVVSASLSCILPDNVFSEELQNSEAHSSRHLLQESISKLNSKAEIKGCEERASHPGKRTKVLRSPLATSSQLSSNNNVLFHSIADVPHKKQLPSTYQQYKASTKENGISPRKKKTSNILDSNMKWSELDSSEQWAVGKGIGVMLSQSWGIREKLNLLNILSSTSPDISLTSGDTDLISSLDDEKLERIRLYLRGLDNIDDNSTSRLPINKYGKVLQKYNNKNYLRRNESLQCSSNEHKILGVGKVEDRPNMSEGINLKLTKTQHSRRFPRHDPLIMTHLSSHTRSSKKNATQKFKQNKTRKKYTSPDLHLQYIRSKKEHRQLMKEKKSGLFEQEEVVLVSTTTYRESVQQYDHNKDEEEIDILG</sequence>
<dbReference type="PANTHER" id="PTHR32003">
    <property type="entry name" value="PROTEIN FAM199X"/>
    <property type="match status" value="1"/>
</dbReference>
<dbReference type="EMBL" id="JARKIK010000032">
    <property type="protein sequence ID" value="KAK8740826.1"/>
    <property type="molecule type" value="Genomic_DNA"/>
</dbReference>
<accession>A0AAW0XNG9</accession>
<dbReference type="EMBL" id="JARKIK010000032">
    <property type="protein sequence ID" value="KAK8740827.1"/>
    <property type="molecule type" value="Genomic_DNA"/>
</dbReference>
<evidence type="ECO:0000256" key="2">
    <source>
        <dbReference type="SAM" id="MobiDB-lite"/>
    </source>
</evidence>
<keyword evidence="4" id="KW-1185">Reference proteome</keyword>
<dbReference type="Proteomes" id="UP001445076">
    <property type="component" value="Unassembled WGS sequence"/>
</dbReference>
<dbReference type="InterPro" id="IPR029672">
    <property type="entry name" value="FAM199X_fam"/>
</dbReference>
<name>A0AAW0XNG9_CHEQU</name>
<reference evidence="3 4" key="1">
    <citation type="journal article" date="2024" name="BMC Genomics">
        <title>Genome assembly of redclaw crayfish (Cherax quadricarinatus) provides insights into its immune adaptation and hypoxia tolerance.</title>
        <authorList>
            <person name="Liu Z."/>
            <person name="Zheng J."/>
            <person name="Li H."/>
            <person name="Fang K."/>
            <person name="Wang S."/>
            <person name="He J."/>
            <person name="Zhou D."/>
            <person name="Weng S."/>
            <person name="Chi M."/>
            <person name="Gu Z."/>
            <person name="He J."/>
            <person name="Li F."/>
            <person name="Wang M."/>
        </authorList>
    </citation>
    <scope>NUCLEOTIDE SEQUENCE [LARGE SCALE GENOMIC DNA]</scope>
    <source>
        <strain evidence="3">ZL_2023a</strain>
    </source>
</reference>
<evidence type="ECO:0000313" key="3">
    <source>
        <dbReference type="EMBL" id="KAK8740828.1"/>
    </source>
</evidence>
<protein>
    <submittedName>
        <fullName evidence="3">Uncharacterized protein</fullName>
    </submittedName>
</protein>
<dbReference type="PANTHER" id="PTHR32003:SF1">
    <property type="entry name" value="PROTEIN FAM199X"/>
    <property type="match status" value="1"/>
</dbReference>
<organism evidence="3 4">
    <name type="scientific">Cherax quadricarinatus</name>
    <name type="common">Australian red claw crayfish</name>
    <dbReference type="NCBI Taxonomy" id="27406"/>
    <lineage>
        <taxon>Eukaryota</taxon>
        <taxon>Metazoa</taxon>
        <taxon>Ecdysozoa</taxon>
        <taxon>Arthropoda</taxon>
        <taxon>Crustacea</taxon>
        <taxon>Multicrustacea</taxon>
        <taxon>Malacostraca</taxon>
        <taxon>Eumalacostraca</taxon>
        <taxon>Eucarida</taxon>
        <taxon>Decapoda</taxon>
        <taxon>Pleocyemata</taxon>
        <taxon>Astacidea</taxon>
        <taxon>Parastacoidea</taxon>
        <taxon>Parastacidae</taxon>
        <taxon>Cherax</taxon>
    </lineage>
</organism>
<dbReference type="EMBL" id="JARKIK010000032">
    <property type="protein sequence ID" value="KAK8740828.1"/>
    <property type="molecule type" value="Genomic_DNA"/>
</dbReference>